<dbReference type="EMBL" id="CADIKK010000020">
    <property type="protein sequence ID" value="CAB3795916.1"/>
    <property type="molecule type" value="Genomic_DNA"/>
</dbReference>
<comment type="similarity">
    <text evidence="2">Belongs to the cytochrome ubiquinol oxidase subunit 1 family.</text>
</comment>
<gene>
    <name evidence="13" type="ORF">LMG28614_04257</name>
</gene>
<dbReference type="GO" id="GO:0070069">
    <property type="term" value="C:cytochrome complex"/>
    <property type="evidence" value="ECO:0007669"/>
    <property type="project" value="InterPro"/>
</dbReference>
<dbReference type="GO" id="GO:0005886">
    <property type="term" value="C:plasma membrane"/>
    <property type="evidence" value="ECO:0007669"/>
    <property type="project" value="UniProtKB-SubCell"/>
</dbReference>
<keyword evidence="5" id="KW-0349">Heme</keyword>
<keyword evidence="9 12" id="KW-1133">Transmembrane helix</keyword>
<dbReference type="Pfam" id="PF01654">
    <property type="entry name" value="Cyt_bd_oxida_I"/>
    <property type="match status" value="1"/>
</dbReference>
<keyword evidence="10" id="KW-0408">Iron</keyword>
<evidence type="ECO:0000256" key="10">
    <source>
        <dbReference type="ARBA" id="ARBA00023004"/>
    </source>
</evidence>
<evidence type="ECO:0000256" key="11">
    <source>
        <dbReference type="ARBA" id="ARBA00023136"/>
    </source>
</evidence>
<keyword evidence="14" id="KW-1185">Reference proteome</keyword>
<name>A0A6S7BCS9_9BURK</name>
<protein>
    <submittedName>
        <fullName evidence="13">Uncharacterized protein</fullName>
    </submittedName>
</protein>
<dbReference type="GO" id="GO:0009055">
    <property type="term" value="F:electron transfer activity"/>
    <property type="evidence" value="ECO:0007669"/>
    <property type="project" value="InterPro"/>
</dbReference>
<evidence type="ECO:0000256" key="2">
    <source>
        <dbReference type="ARBA" id="ARBA00009819"/>
    </source>
</evidence>
<dbReference type="Proteomes" id="UP000494365">
    <property type="component" value="Unassembled WGS sequence"/>
</dbReference>
<evidence type="ECO:0000256" key="7">
    <source>
        <dbReference type="ARBA" id="ARBA00022723"/>
    </source>
</evidence>
<evidence type="ECO:0000256" key="12">
    <source>
        <dbReference type="SAM" id="Phobius"/>
    </source>
</evidence>
<keyword evidence="7" id="KW-0479">Metal-binding</keyword>
<evidence type="ECO:0000256" key="5">
    <source>
        <dbReference type="ARBA" id="ARBA00022617"/>
    </source>
</evidence>
<evidence type="ECO:0000256" key="1">
    <source>
        <dbReference type="ARBA" id="ARBA00004651"/>
    </source>
</evidence>
<keyword evidence="3" id="KW-0813">Transport</keyword>
<feature type="transmembrane region" description="Helical" evidence="12">
    <location>
        <begin position="12"/>
        <end position="37"/>
    </location>
</feature>
<comment type="subcellular location">
    <subcellularLocation>
        <location evidence="1">Cell membrane</location>
        <topology evidence="1">Multi-pass membrane protein</topology>
    </subcellularLocation>
</comment>
<sequence>MHVETLNLARGQFAMTAIFHILWPILTISLSAFLLIVEMLWVRPGAIVWYQHARFAMLPVSAAGGIADAACSVRRSPYTTHGWRPTSRTIQPHSTAT</sequence>
<keyword evidence="11 12" id="KW-0472">Membrane</keyword>
<evidence type="ECO:0000256" key="6">
    <source>
        <dbReference type="ARBA" id="ARBA00022692"/>
    </source>
</evidence>
<evidence type="ECO:0000256" key="3">
    <source>
        <dbReference type="ARBA" id="ARBA00022448"/>
    </source>
</evidence>
<reference evidence="13 14" key="1">
    <citation type="submission" date="2020-04" db="EMBL/GenBank/DDBJ databases">
        <authorList>
            <person name="De Canck E."/>
        </authorList>
    </citation>
    <scope>NUCLEOTIDE SEQUENCE [LARGE SCALE GENOMIC DNA]</scope>
    <source>
        <strain evidence="13 14">LMG 28614</strain>
    </source>
</reference>
<evidence type="ECO:0000313" key="13">
    <source>
        <dbReference type="EMBL" id="CAB3795916.1"/>
    </source>
</evidence>
<keyword evidence="8" id="KW-0249">Electron transport</keyword>
<dbReference type="AlphaFoldDB" id="A0A6S7BCS9"/>
<accession>A0A6S7BCS9</accession>
<keyword evidence="4" id="KW-1003">Cell membrane</keyword>
<dbReference type="GO" id="GO:0046872">
    <property type="term" value="F:metal ion binding"/>
    <property type="evidence" value="ECO:0007669"/>
    <property type="project" value="UniProtKB-KW"/>
</dbReference>
<proteinExistence type="inferred from homology"/>
<dbReference type="InterPro" id="IPR002585">
    <property type="entry name" value="Cyt-d_ubiquinol_oxidase_su_1"/>
</dbReference>
<keyword evidence="6 12" id="KW-0812">Transmembrane</keyword>
<dbReference type="GO" id="GO:0019646">
    <property type="term" value="P:aerobic electron transport chain"/>
    <property type="evidence" value="ECO:0007669"/>
    <property type="project" value="InterPro"/>
</dbReference>
<evidence type="ECO:0000256" key="9">
    <source>
        <dbReference type="ARBA" id="ARBA00022989"/>
    </source>
</evidence>
<evidence type="ECO:0000256" key="8">
    <source>
        <dbReference type="ARBA" id="ARBA00022982"/>
    </source>
</evidence>
<organism evidence="13 14">
    <name type="scientific">Paraburkholderia ultramafica</name>
    <dbReference type="NCBI Taxonomy" id="1544867"/>
    <lineage>
        <taxon>Bacteria</taxon>
        <taxon>Pseudomonadati</taxon>
        <taxon>Pseudomonadota</taxon>
        <taxon>Betaproteobacteria</taxon>
        <taxon>Burkholderiales</taxon>
        <taxon>Burkholderiaceae</taxon>
        <taxon>Paraburkholderia</taxon>
    </lineage>
</organism>
<evidence type="ECO:0000313" key="14">
    <source>
        <dbReference type="Proteomes" id="UP000494365"/>
    </source>
</evidence>
<evidence type="ECO:0000256" key="4">
    <source>
        <dbReference type="ARBA" id="ARBA00022475"/>
    </source>
</evidence>